<sequence>MMATGQSKPKSGREAFLAQRARLSASLANARANDTASRFNRLDETQRKVVFMLANAASQRFKELPQLTRNQLGNSFESFSEQERRSLMLGIKHLAELAAAIPWEFLDIAAPHHEVQAQRDKPPASETTIN</sequence>
<proteinExistence type="predicted"/>
<dbReference type="EMBL" id="LXEP01000006">
    <property type="protein sequence ID" value="OAT23295.1"/>
    <property type="molecule type" value="Genomic_DNA"/>
</dbReference>
<reference evidence="1 2" key="1">
    <citation type="submission" date="2016-04" db="EMBL/GenBank/DDBJ databases">
        <title>ATOL: Assembling a taxonomically balanced genome-scale reconstruction of the evolutionary history of the Enterobacteriaceae.</title>
        <authorList>
            <person name="Plunkett G.III."/>
            <person name="Neeno-Eckwall E.C."/>
            <person name="Glasner J.D."/>
            <person name="Perna N.T."/>
        </authorList>
    </citation>
    <scope>NUCLEOTIDE SEQUENCE [LARGE SCALE GENOMIC DNA]</scope>
    <source>
        <strain evidence="1 2">ATCC 51604</strain>
    </source>
</reference>
<gene>
    <name evidence="1" type="ORF">M977_00770</name>
</gene>
<protein>
    <submittedName>
        <fullName evidence="1">Uncharacterized protein</fullName>
    </submittedName>
</protein>
<evidence type="ECO:0000313" key="2">
    <source>
        <dbReference type="Proteomes" id="UP000078504"/>
    </source>
</evidence>
<name>A0A1B7I4M6_9ENTR</name>
<dbReference type="AlphaFoldDB" id="A0A1B7I4M6"/>
<accession>A0A1B7I4M6</accession>
<dbReference type="Proteomes" id="UP000078504">
    <property type="component" value="Unassembled WGS sequence"/>
</dbReference>
<dbReference type="PATRIC" id="fig|1354253.4.peg.792"/>
<comment type="caution">
    <text evidence="1">The sequence shown here is derived from an EMBL/GenBank/DDBJ whole genome shotgun (WGS) entry which is preliminary data.</text>
</comment>
<dbReference type="RefSeq" id="WP_245163482.1">
    <property type="nucleotide sequence ID" value="NZ_LXEP01000006.1"/>
</dbReference>
<organism evidence="1 2">
    <name type="scientific">Buttiauxella gaviniae ATCC 51604</name>
    <dbReference type="NCBI Taxonomy" id="1354253"/>
    <lineage>
        <taxon>Bacteria</taxon>
        <taxon>Pseudomonadati</taxon>
        <taxon>Pseudomonadota</taxon>
        <taxon>Gammaproteobacteria</taxon>
        <taxon>Enterobacterales</taxon>
        <taxon>Enterobacteriaceae</taxon>
        <taxon>Buttiauxella</taxon>
    </lineage>
</organism>
<evidence type="ECO:0000313" key="1">
    <source>
        <dbReference type="EMBL" id="OAT23295.1"/>
    </source>
</evidence>